<evidence type="ECO:0000313" key="4">
    <source>
        <dbReference type="EMBL" id="RAQ94273.1"/>
    </source>
</evidence>
<dbReference type="InterPro" id="IPR006059">
    <property type="entry name" value="SBP"/>
</dbReference>
<dbReference type="PANTHER" id="PTHR43649:SF34">
    <property type="entry name" value="ABC TRANSPORTER PERIPLASMIC-BINDING PROTEIN YCJN-RELATED"/>
    <property type="match status" value="1"/>
</dbReference>
<reference evidence="4 5" key="1">
    <citation type="submission" date="2016-08" db="EMBL/GenBank/DDBJ databases">
        <title>Analysis of Carbohydrate Active Enzymes in Thermogemmatispora T81 Reveals Carbohydrate Degradation Ability.</title>
        <authorList>
            <person name="Tomazini A."/>
            <person name="Lal S."/>
            <person name="Stott M."/>
            <person name="Henrissat B."/>
            <person name="Polikarpov I."/>
            <person name="Sparling R."/>
            <person name="Levin D.B."/>
        </authorList>
    </citation>
    <scope>NUCLEOTIDE SEQUENCE [LARGE SCALE GENOMIC DNA]</scope>
    <source>
        <strain evidence="4 5">T81</strain>
    </source>
</reference>
<comment type="caution">
    <text evidence="4">The sequence shown here is derived from an EMBL/GenBank/DDBJ whole genome shotgun (WGS) entry which is preliminary data.</text>
</comment>
<gene>
    <name evidence="4" type="ORF">A4R35_01935</name>
</gene>
<protein>
    <recommendedName>
        <fullName evidence="6">ABC transporter substrate-binding protein</fullName>
    </recommendedName>
</protein>
<sequence>MLSQGVKASLGVTVLGSWLAACGGAPASTSGPVTIQFAALVDTTGEQTAEIKRFNDLHAGKIHVDYVELPSVATDQYSKFVNAFRAQSPTPDVVQIDVTWPAQFATPGWLAPIDQYVTSSYLNQFWPSARTVGRVNGHLYGIQRYMDIGMLYYRTDLVEKYGGSVPQTREEMQALAERILAGESSHGVSYGYLMPGKKIEAIVDEWLEFLWGAGGSIGEPGKLQVNGPLQVDALQYMHDLIYKFRLAPTGTSTYAPNDILTLFSQGKAPFMRNWVFAYAIANTPSRSKVAGKVGVAPTLATSGHSGHGCTGGWVLAINANSQYKEAAWTFIDYMLSKETQTSMALNAGLIPSRPDVVSDASVQAKVPYFKQIGSILNSGQNRPTLKNYNQFTTPLQAAINSVLSNQASPSEALNSVQTQVASLT</sequence>
<dbReference type="CDD" id="cd14750">
    <property type="entry name" value="PBP2_TMBP"/>
    <property type="match status" value="1"/>
</dbReference>
<dbReference type="PANTHER" id="PTHR43649">
    <property type="entry name" value="ARABINOSE-BINDING PROTEIN-RELATED"/>
    <property type="match status" value="1"/>
</dbReference>
<comment type="similarity">
    <text evidence="1">Belongs to the bacterial solute-binding protein 1 family.</text>
</comment>
<evidence type="ECO:0000256" key="2">
    <source>
        <dbReference type="ARBA" id="ARBA00022448"/>
    </source>
</evidence>
<proteinExistence type="inferred from homology"/>
<dbReference type="PROSITE" id="PS51257">
    <property type="entry name" value="PROKAR_LIPOPROTEIN"/>
    <property type="match status" value="1"/>
</dbReference>
<dbReference type="Gene3D" id="3.40.190.10">
    <property type="entry name" value="Periplasmic binding protein-like II"/>
    <property type="match status" value="2"/>
</dbReference>
<dbReference type="AlphaFoldDB" id="A0A328VFG0"/>
<accession>A0A328VFG0</accession>
<dbReference type="EMBL" id="MCIF01000002">
    <property type="protein sequence ID" value="RAQ94273.1"/>
    <property type="molecule type" value="Genomic_DNA"/>
</dbReference>
<evidence type="ECO:0000256" key="1">
    <source>
        <dbReference type="ARBA" id="ARBA00008520"/>
    </source>
</evidence>
<evidence type="ECO:0000256" key="3">
    <source>
        <dbReference type="ARBA" id="ARBA00022729"/>
    </source>
</evidence>
<organism evidence="4 5">
    <name type="scientific">Thermogemmatispora tikiterensis</name>
    <dbReference type="NCBI Taxonomy" id="1825093"/>
    <lineage>
        <taxon>Bacteria</taxon>
        <taxon>Bacillati</taxon>
        <taxon>Chloroflexota</taxon>
        <taxon>Ktedonobacteria</taxon>
        <taxon>Thermogemmatisporales</taxon>
        <taxon>Thermogemmatisporaceae</taxon>
        <taxon>Thermogemmatispora</taxon>
    </lineage>
</organism>
<name>A0A328VFG0_9CHLR</name>
<dbReference type="InterPro" id="IPR050490">
    <property type="entry name" value="Bact_solute-bd_prot1"/>
</dbReference>
<keyword evidence="2" id="KW-0813">Transport</keyword>
<evidence type="ECO:0000313" key="5">
    <source>
        <dbReference type="Proteomes" id="UP000248706"/>
    </source>
</evidence>
<dbReference type="Proteomes" id="UP000248706">
    <property type="component" value="Unassembled WGS sequence"/>
</dbReference>
<evidence type="ECO:0008006" key="6">
    <source>
        <dbReference type="Google" id="ProtNLM"/>
    </source>
</evidence>
<keyword evidence="3" id="KW-0732">Signal</keyword>
<dbReference type="SUPFAM" id="SSF53850">
    <property type="entry name" value="Periplasmic binding protein-like II"/>
    <property type="match status" value="1"/>
</dbReference>
<dbReference type="Pfam" id="PF01547">
    <property type="entry name" value="SBP_bac_1"/>
    <property type="match status" value="1"/>
</dbReference>
<keyword evidence="5" id="KW-1185">Reference proteome</keyword>